<proteinExistence type="inferred from homology"/>
<dbReference type="InterPro" id="IPR052070">
    <property type="entry name" value="ESCRT-I_UEV_domain"/>
</dbReference>
<evidence type="ECO:0000256" key="6">
    <source>
        <dbReference type="ARBA" id="ARBA00023054"/>
    </source>
</evidence>
<evidence type="ECO:0000256" key="5">
    <source>
        <dbReference type="ARBA" id="ARBA00022927"/>
    </source>
</evidence>
<comment type="similarity">
    <text evidence="2">Belongs to the ubiquitin-conjugating enzyme family. UEV subfamily.</text>
</comment>
<dbReference type="Proteomes" id="UP001141552">
    <property type="component" value="Unassembled WGS sequence"/>
</dbReference>
<accession>A0A9Q0FD57</accession>
<keyword evidence="6" id="KW-0175">Coiled coil</keyword>
<dbReference type="Gene3D" id="6.10.140.820">
    <property type="match status" value="1"/>
</dbReference>
<gene>
    <name evidence="8" type="ORF">Tsubulata_004968</name>
</gene>
<feature type="non-terminal residue" evidence="8">
    <location>
        <position position="287"/>
    </location>
</feature>
<dbReference type="InterPro" id="IPR017916">
    <property type="entry name" value="SB_dom"/>
</dbReference>
<reference evidence="8" key="2">
    <citation type="journal article" date="2023" name="Plants (Basel)">
        <title>Annotation of the Turnera subulata (Passifloraceae) Draft Genome Reveals the S-Locus Evolved after the Divergence of Turneroideae from Passifloroideae in a Stepwise Manner.</title>
        <authorList>
            <person name="Henning P.M."/>
            <person name="Roalson E.H."/>
            <person name="Mir W."/>
            <person name="McCubbin A.G."/>
            <person name="Shore J.S."/>
        </authorList>
    </citation>
    <scope>NUCLEOTIDE SEQUENCE</scope>
    <source>
        <strain evidence="8">F60SS</strain>
    </source>
</reference>
<dbReference type="GO" id="GO:0015031">
    <property type="term" value="P:protein transport"/>
    <property type="evidence" value="ECO:0007669"/>
    <property type="project" value="UniProtKB-KW"/>
</dbReference>
<dbReference type="PANTHER" id="PTHR23306:SF21">
    <property type="entry name" value="UBIQUITIN-CONJUGATING ENZYME_RWD-LIKE PROTEIN"/>
    <property type="match status" value="1"/>
</dbReference>
<dbReference type="GO" id="GO:0008333">
    <property type="term" value="P:endosome to lysosome transport"/>
    <property type="evidence" value="ECO:0007669"/>
    <property type="project" value="TreeGrafter"/>
</dbReference>
<evidence type="ECO:0000256" key="1">
    <source>
        <dbReference type="ARBA" id="ARBA00004177"/>
    </source>
</evidence>
<dbReference type="PROSITE" id="PS51322">
    <property type="entry name" value="UEV"/>
    <property type="match status" value="1"/>
</dbReference>
<dbReference type="Pfam" id="PF09454">
    <property type="entry name" value="Vps23_core"/>
    <property type="match status" value="1"/>
</dbReference>
<protein>
    <recommendedName>
        <fullName evidence="7">UEV domain-containing protein</fullName>
    </recommendedName>
</protein>
<dbReference type="EMBL" id="JAKUCV010006130">
    <property type="protein sequence ID" value="KAJ4828609.1"/>
    <property type="molecule type" value="Genomic_DNA"/>
</dbReference>
<reference evidence="8" key="1">
    <citation type="submission" date="2022-02" db="EMBL/GenBank/DDBJ databases">
        <authorList>
            <person name="Henning P.M."/>
            <person name="McCubbin A.G."/>
            <person name="Shore J.S."/>
        </authorList>
    </citation>
    <scope>NUCLEOTIDE SEQUENCE</scope>
    <source>
        <strain evidence="8">F60SS</strain>
        <tissue evidence="8">Leaves</tissue>
    </source>
</reference>
<dbReference type="Gene3D" id="3.10.110.10">
    <property type="entry name" value="Ubiquitin Conjugating Enzyme"/>
    <property type="match status" value="1"/>
</dbReference>
<keyword evidence="4" id="KW-0967">Endosome</keyword>
<dbReference type="InterPro" id="IPR037202">
    <property type="entry name" value="ESCRT_assembly_dom"/>
</dbReference>
<dbReference type="GO" id="GO:0043130">
    <property type="term" value="F:ubiquitin binding"/>
    <property type="evidence" value="ECO:0007669"/>
    <property type="project" value="TreeGrafter"/>
</dbReference>
<dbReference type="SUPFAM" id="SSF54495">
    <property type="entry name" value="UBC-like"/>
    <property type="match status" value="1"/>
</dbReference>
<dbReference type="GO" id="GO:0000813">
    <property type="term" value="C:ESCRT I complex"/>
    <property type="evidence" value="ECO:0007669"/>
    <property type="project" value="TreeGrafter"/>
</dbReference>
<sequence length="287" mass="32250">MFTPSTDTFTHNDGTIVTLLNAGGDLHVCCSYDPPIPLTIWVHENYPYVPPMVFVSSSNPTHPIDADHPFVDPSGVTTCPYLQAWEFPGCNLTELVQNLVELFSQDHPLAYSPPAPTSKMEDLELLSGMLHYDMGVFLSETEDEAEELSGLQVELAKRDEIGRRIIKGLEDERSDLKYRVKELTNQADVLMNWLRANDADSVIRRMAGNEEMDDVAVEAADEESKLVIDYLGADRAIEDTMYALDKAIEQEVVGFDAYLRQFMSCVLVQTKLHSILFDDSKLSPKRN</sequence>
<comment type="subcellular location">
    <subcellularLocation>
        <location evidence="1">Endosome</location>
    </subcellularLocation>
</comment>
<evidence type="ECO:0000256" key="2">
    <source>
        <dbReference type="ARBA" id="ARBA00009594"/>
    </source>
</evidence>
<dbReference type="SUPFAM" id="SSF140111">
    <property type="entry name" value="Endosomal sorting complex assembly domain"/>
    <property type="match status" value="1"/>
</dbReference>
<evidence type="ECO:0000313" key="8">
    <source>
        <dbReference type="EMBL" id="KAJ4828609.1"/>
    </source>
</evidence>
<organism evidence="8 9">
    <name type="scientific">Turnera subulata</name>
    <dbReference type="NCBI Taxonomy" id="218843"/>
    <lineage>
        <taxon>Eukaryota</taxon>
        <taxon>Viridiplantae</taxon>
        <taxon>Streptophyta</taxon>
        <taxon>Embryophyta</taxon>
        <taxon>Tracheophyta</taxon>
        <taxon>Spermatophyta</taxon>
        <taxon>Magnoliopsida</taxon>
        <taxon>eudicotyledons</taxon>
        <taxon>Gunneridae</taxon>
        <taxon>Pentapetalae</taxon>
        <taxon>rosids</taxon>
        <taxon>fabids</taxon>
        <taxon>Malpighiales</taxon>
        <taxon>Passifloraceae</taxon>
        <taxon>Turnera</taxon>
    </lineage>
</organism>
<dbReference type="AlphaFoldDB" id="A0A9Q0FD57"/>
<comment type="caution">
    <text evidence="8">The sequence shown here is derived from an EMBL/GenBank/DDBJ whole genome shotgun (WGS) entry which is preliminary data.</text>
</comment>
<evidence type="ECO:0000256" key="4">
    <source>
        <dbReference type="ARBA" id="ARBA00022753"/>
    </source>
</evidence>
<dbReference type="CDD" id="cd11685">
    <property type="entry name" value="UEV_TSG101-like"/>
    <property type="match status" value="1"/>
</dbReference>
<evidence type="ECO:0000313" key="9">
    <source>
        <dbReference type="Proteomes" id="UP001141552"/>
    </source>
</evidence>
<dbReference type="PANTHER" id="PTHR23306">
    <property type="entry name" value="TUMOR SUSCEPTIBILITY GENE 101 PROTEIN-RELATED"/>
    <property type="match status" value="1"/>
</dbReference>
<dbReference type="OrthoDB" id="306304at2759"/>
<evidence type="ECO:0000259" key="7">
    <source>
        <dbReference type="PROSITE" id="PS51322"/>
    </source>
</evidence>
<dbReference type="InterPro" id="IPR008883">
    <property type="entry name" value="UEV_N"/>
</dbReference>
<keyword evidence="3" id="KW-0813">Transport</keyword>
<keyword evidence="5" id="KW-0653">Protein transport</keyword>
<dbReference type="InterPro" id="IPR016135">
    <property type="entry name" value="UBQ-conjugating_enzyme/RWD"/>
</dbReference>
<dbReference type="Pfam" id="PF05743">
    <property type="entry name" value="UEV"/>
    <property type="match status" value="1"/>
</dbReference>
<keyword evidence="9" id="KW-1185">Reference proteome</keyword>
<feature type="domain" description="UEV" evidence="7">
    <location>
        <begin position="1"/>
        <end position="113"/>
    </location>
</feature>
<evidence type="ECO:0000256" key="3">
    <source>
        <dbReference type="ARBA" id="ARBA00022448"/>
    </source>
</evidence>
<name>A0A9Q0FD57_9ROSI</name>